<dbReference type="AlphaFoldDB" id="A0AA39Y6F9"/>
<evidence type="ECO:0000313" key="3">
    <source>
        <dbReference type="EMBL" id="KAK0646818.1"/>
    </source>
</evidence>
<feature type="transmembrane region" description="Helical" evidence="2">
    <location>
        <begin position="455"/>
        <end position="474"/>
    </location>
</feature>
<protein>
    <submittedName>
        <fullName evidence="3">Uncharacterized protein</fullName>
    </submittedName>
</protein>
<keyword evidence="2" id="KW-1133">Transmembrane helix</keyword>
<feature type="region of interest" description="Disordered" evidence="1">
    <location>
        <begin position="207"/>
        <end position="246"/>
    </location>
</feature>
<feature type="transmembrane region" description="Helical" evidence="2">
    <location>
        <begin position="77"/>
        <end position="98"/>
    </location>
</feature>
<feature type="compositionally biased region" description="Polar residues" evidence="1">
    <location>
        <begin position="269"/>
        <end position="280"/>
    </location>
</feature>
<feature type="transmembrane region" description="Helical" evidence="2">
    <location>
        <begin position="347"/>
        <end position="365"/>
    </location>
</feature>
<evidence type="ECO:0000256" key="1">
    <source>
        <dbReference type="SAM" id="MobiDB-lite"/>
    </source>
</evidence>
<feature type="transmembrane region" description="Helical" evidence="2">
    <location>
        <begin position="47"/>
        <end position="71"/>
    </location>
</feature>
<evidence type="ECO:0000256" key="2">
    <source>
        <dbReference type="SAM" id="Phobius"/>
    </source>
</evidence>
<sequence length="558" mass="64136">MDGPTDPNAPLDPELRRDYEIIQESNRRTQEQVRRLLQNRPQSWRHLLRLLCAFHFTILCGRFVADILFWGPRATQLNVISGTASAVALATRFTWHALFANPYSFMGYRRPSVQYRRAIYLVSVLTTVPAFILHVAMIRAAGRDRRPLKVDYGQTILALVLLVLATCMYVWMVRRFLLRQNDEHYEPTVPPYPLQISNGESVGFQDAEADTARDPDSSSRLGLSTQFQSQSGPLSKVYAQQRMRRRTRNEIRPDDLTTLLRTTPEATTSGAVDTSENVSPRLSDWEQPPHRCHTTAWFDYMPDSRLSDPLITFILMTYGAVIAWIIYLLIQENSLSKLPSSKAKSSLYAPLGVFLLCAFANKRFLRTSFFARIETPPPPPWVTISSLWSGQPVFRNSEDGSVAPRGSDPRLRVPINLDDRDYIALYNATAMECRCDSYWGHDGRKHVTNFRIRPVVYRFAFLGLAFGLFVKGVVDIFNYPTHAYDDELKRPDLTPDDLERQLRIMYLKMKLMIGIAPLVIFILFYTLAWTLRLGALWVDAMMRFAPGQRREPERQIQL</sequence>
<feature type="transmembrane region" description="Helical" evidence="2">
    <location>
        <begin position="118"/>
        <end position="140"/>
    </location>
</feature>
<gene>
    <name evidence="3" type="ORF">B0T16DRAFT_414314</name>
</gene>
<dbReference type="EMBL" id="JAULSV010000004">
    <property type="protein sequence ID" value="KAK0646818.1"/>
    <property type="molecule type" value="Genomic_DNA"/>
</dbReference>
<feature type="transmembrane region" description="Helical" evidence="2">
    <location>
        <begin position="310"/>
        <end position="327"/>
    </location>
</feature>
<feature type="region of interest" description="Disordered" evidence="1">
    <location>
        <begin position="264"/>
        <end position="287"/>
    </location>
</feature>
<feature type="compositionally biased region" description="Polar residues" evidence="1">
    <location>
        <begin position="218"/>
        <end position="233"/>
    </location>
</feature>
<organism evidence="3 4">
    <name type="scientific">Cercophora newfieldiana</name>
    <dbReference type="NCBI Taxonomy" id="92897"/>
    <lineage>
        <taxon>Eukaryota</taxon>
        <taxon>Fungi</taxon>
        <taxon>Dikarya</taxon>
        <taxon>Ascomycota</taxon>
        <taxon>Pezizomycotina</taxon>
        <taxon>Sordariomycetes</taxon>
        <taxon>Sordariomycetidae</taxon>
        <taxon>Sordariales</taxon>
        <taxon>Lasiosphaeriaceae</taxon>
        <taxon>Cercophora</taxon>
    </lineage>
</organism>
<evidence type="ECO:0000313" key="4">
    <source>
        <dbReference type="Proteomes" id="UP001174936"/>
    </source>
</evidence>
<name>A0AA39Y6F9_9PEZI</name>
<feature type="transmembrane region" description="Helical" evidence="2">
    <location>
        <begin position="511"/>
        <end position="533"/>
    </location>
</feature>
<reference evidence="3" key="1">
    <citation type="submission" date="2023-06" db="EMBL/GenBank/DDBJ databases">
        <title>Genome-scale phylogeny and comparative genomics of the fungal order Sordariales.</title>
        <authorList>
            <consortium name="Lawrence Berkeley National Laboratory"/>
            <person name="Hensen N."/>
            <person name="Bonometti L."/>
            <person name="Westerberg I."/>
            <person name="Brannstrom I.O."/>
            <person name="Guillou S."/>
            <person name="Cros-Aarteil S."/>
            <person name="Calhoun S."/>
            <person name="Haridas S."/>
            <person name="Kuo A."/>
            <person name="Mondo S."/>
            <person name="Pangilinan J."/>
            <person name="Riley R."/>
            <person name="Labutti K."/>
            <person name="Andreopoulos B."/>
            <person name="Lipzen A."/>
            <person name="Chen C."/>
            <person name="Yanf M."/>
            <person name="Daum C."/>
            <person name="Ng V."/>
            <person name="Clum A."/>
            <person name="Steindorff A."/>
            <person name="Ohm R."/>
            <person name="Martin F."/>
            <person name="Silar P."/>
            <person name="Natvig D."/>
            <person name="Lalanne C."/>
            <person name="Gautier V."/>
            <person name="Ament-Velasquez S.L."/>
            <person name="Kruys A."/>
            <person name="Hutchinson M.I."/>
            <person name="Powell A.J."/>
            <person name="Barry K."/>
            <person name="Miller A.N."/>
            <person name="Grigoriev I.V."/>
            <person name="Debuchy R."/>
            <person name="Gladieux P."/>
            <person name="Thoren M.H."/>
            <person name="Johannesson H."/>
        </authorList>
    </citation>
    <scope>NUCLEOTIDE SEQUENCE</scope>
    <source>
        <strain evidence="3">SMH2532-1</strain>
    </source>
</reference>
<dbReference type="Proteomes" id="UP001174936">
    <property type="component" value="Unassembled WGS sequence"/>
</dbReference>
<feature type="transmembrane region" description="Helical" evidence="2">
    <location>
        <begin position="152"/>
        <end position="171"/>
    </location>
</feature>
<keyword evidence="4" id="KW-1185">Reference proteome</keyword>
<keyword evidence="2" id="KW-0812">Transmembrane</keyword>
<comment type="caution">
    <text evidence="3">The sequence shown here is derived from an EMBL/GenBank/DDBJ whole genome shotgun (WGS) entry which is preliminary data.</text>
</comment>
<accession>A0AA39Y6F9</accession>
<keyword evidence="2" id="KW-0472">Membrane</keyword>
<proteinExistence type="predicted"/>